<feature type="modified residue" description="4-aspartylphosphate" evidence="6">
    <location>
        <position position="53"/>
    </location>
</feature>
<dbReference type="PANTHER" id="PTHR44591:SF3">
    <property type="entry name" value="RESPONSE REGULATORY DOMAIN-CONTAINING PROTEIN"/>
    <property type="match status" value="1"/>
</dbReference>
<gene>
    <name evidence="9" type="ORF">ENT08_05355</name>
</gene>
<evidence type="ECO:0000256" key="6">
    <source>
        <dbReference type="PROSITE-ProRule" id="PRU00169"/>
    </source>
</evidence>
<evidence type="ECO:0000256" key="2">
    <source>
        <dbReference type="ARBA" id="ARBA00023012"/>
    </source>
</evidence>
<name>A0A7V4G846_9BACT</name>
<keyword evidence="4" id="KW-0238">DNA-binding</keyword>
<evidence type="ECO:0000313" key="9">
    <source>
        <dbReference type="EMBL" id="HGS05154.1"/>
    </source>
</evidence>
<dbReference type="GO" id="GO:0003677">
    <property type="term" value="F:DNA binding"/>
    <property type="evidence" value="ECO:0007669"/>
    <property type="project" value="UniProtKB-KW"/>
</dbReference>
<protein>
    <submittedName>
        <fullName evidence="9">Response regulator</fullName>
    </submittedName>
</protein>
<proteinExistence type="predicted"/>
<comment type="caution">
    <text evidence="9">The sequence shown here is derived from an EMBL/GenBank/DDBJ whole genome shotgun (WGS) entry which is preliminary data.</text>
</comment>
<evidence type="ECO:0000259" key="8">
    <source>
        <dbReference type="PROSITE" id="PS50110"/>
    </source>
</evidence>
<dbReference type="PROSITE" id="PS50110">
    <property type="entry name" value="RESPONSE_REGULATORY"/>
    <property type="match status" value="1"/>
</dbReference>
<dbReference type="FunFam" id="3.40.50.2300:FF:000001">
    <property type="entry name" value="DNA-binding response regulator PhoB"/>
    <property type="match status" value="1"/>
</dbReference>
<dbReference type="PROSITE" id="PS50035">
    <property type="entry name" value="PLD"/>
    <property type="match status" value="1"/>
</dbReference>
<evidence type="ECO:0000256" key="5">
    <source>
        <dbReference type="ARBA" id="ARBA00023163"/>
    </source>
</evidence>
<feature type="domain" description="PLD phosphodiesterase" evidence="7">
    <location>
        <begin position="1"/>
        <end position="26"/>
    </location>
</feature>
<dbReference type="SUPFAM" id="SSF52172">
    <property type="entry name" value="CheY-like"/>
    <property type="match status" value="1"/>
</dbReference>
<evidence type="ECO:0000256" key="1">
    <source>
        <dbReference type="ARBA" id="ARBA00022553"/>
    </source>
</evidence>
<dbReference type="GO" id="GO:0000160">
    <property type="term" value="P:phosphorelay signal transduction system"/>
    <property type="evidence" value="ECO:0007669"/>
    <property type="project" value="UniProtKB-KW"/>
</dbReference>
<dbReference type="PANTHER" id="PTHR44591">
    <property type="entry name" value="STRESS RESPONSE REGULATOR PROTEIN 1"/>
    <property type="match status" value="1"/>
</dbReference>
<keyword evidence="3" id="KW-0805">Transcription regulation</keyword>
<dbReference type="InterPro" id="IPR011006">
    <property type="entry name" value="CheY-like_superfamily"/>
</dbReference>
<dbReference type="Pfam" id="PF00072">
    <property type="entry name" value="Response_reg"/>
    <property type="match status" value="1"/>
</dbReference>
<organism evidence="9">
    <name type="scientific">Desulfobacca acetoxidans</name>
    <dbReference type="NCBI Taxonomy" id="60893"/>
    <lineage>
        <taxon>Bacteria</taxon>
        <taxon>Pseudomonadati</taxon>
        <taxon>Thermodesulfobacteriota</taxon>
        <taxon>Desulfobaccia</taxon>
        <taxon>Desulfobaccales</taxon>
        <taxon>Desulfobaccaceae</taxon>
        <taxon>Desulfobacca</taxon>
    </lineage>
</organism>
<reference evidence="9" key="1">
    <citation type="journal article" date="2020" name="mSystems">
        <title>Genome- and Community-Level Interaction Insights into Carbon Utilization and Element Cycling Functions of Hydrothermarchaeota in Hydrothermal Sediment.</title>
        <authorList>
            <person name="Zhou Z."/>
            <person name="Liu Y."/>
            <person name="Xu W."/>
            <person name="Pan J."/>
            <person name="Luo Z.H."/>
            <person name="Li M."/>
        </authorList>
    </citation>
    <scope>NUCLEOTIDE SEQUENCE [LARGE SCALE GENOMIC DNA]</scope>
    <source>
        <strain evidence="9">SpSt-548</strain>
    </source>
</reference>
<dbReference type="GO" id="GO:0003824">
    <property type="term" value="F:catalytic activity"/>
    <property type="evidence" value="ECO:0007669"/>
    <property type="project" value="InterPro"/>
</dbReference>
<evidence type="ECO:0000256" key="4">
    <source>
        <dbReference type="ARBA" id="ARBA00023125"/>
    </source>
</evidence>
<sequence>MHGKVLVVDDDRMMLRLLEMNLEKVGCRVLKAEDGSAALDLAERESPQLIFLDLMMPDMDGWEVMRRLKQSDSTRDIPVVIITGKVDRATRNELMGMGAEDFISKPFELGDIRKLVAERLRMES</sequence>
<dbReference type="InterPro" id="IPR001789">
    <property type="entry name" value="Sig_transdc_resp-reg_receiver"/>
</dbReference>
<dbReference type="GO" id="GO:0006793">
    <property type="term" value="P:phosphorus metabolic process"/>
    <property type="evidence" value="ECO:0007669"/>
    <property type="project" value="UniProtKB-ARBA"/>
</dbReference>
<accession>A0A7V4G846</accession>
<evidence type="ECO:0000256" key="3">
    <source>
        <dbReference type="ARBA" id="ARBA00023015"/>
    </source>
</evidence>
<dbReference type="Gene3D" id="3.40.50.2300">
    <property type="match status" value="1"/>
</dbReference>
<dbReference type="EMBL" id="DSXI01000317">
    <property type="protein sequence ID" value="HGS05154.1"/>
    <property type="molecule type" value="Genomic_DNA"/>
</dbReference>
<keyword evidence="5" id="KW-0804">Transcription</keyword>
<dbReference type="InterPro" id="IPR050595">
    <property type="entry name" value="Bact_response_regulator"/>
</dbReference>
<dbReference type="SMART" id="SM00448">
    <property type="entry name" value="REC"/>
    <property type="match status" value="1"/>
</dbReference>
<dbReference type="InterPro" id="IPR001736">
    <property type="entry name" value="PLipase_D/transphosphatidylase"/>
</dbReference>
<feature type="domain" description="Response regulatory" evidence="8">
    <location>
        <begin position="4"/>
        <end position="120"/>
    </location>
</feature>
<keyword evidence="1 6" id="KW-0597">Phosphoprotein</keyword>
<dbReference type="AlphaFoldDB" id="A0A7V4G846"/>
<keyword evidence="2" id="KW-0902">Two-component regulatory system</keyword>
<evidence type="ECO:0000259" key="7">
    <source>
        <dbReference type="PROSITE" id="PS50035"/>
    </source>
</evidence>